<dbReference type="Gene3D" id="3.40.50.1110">
    <property type="entry name" value="SGNH hydrolase"/>
    <property type="match status" value="1"/>
</dbReference>
<dbReference type="InterPro" id="IPR036514">
    <property type="entry name" value="SGNH_hydro_sf"/>
</dbReference>
<evidence type="ECO:0000313" key="3">
    <source>
        <dbReference type="EMBL" id="RDB27914.1"/>
    </source>
</evidence>
<dbReference type="CDD" id="cd05120">
    <property type="entry name" value="APH_ChoK_like"/>
    <property type="match status" value="1"/>
</dbReference>
<dbReference type="PANTHER" id="PTHR21310">
    <property type="entry name" value="AMINOGLYCOSIDE PHOSPHOTRANSFERASE-RELATED-RELATED"/>
    <property type="match status" value="1"/>
</dbReference>
<dbReference type="AlphaFoldDB" id="A0A369K7Z4"/>
<comment type="caution">
    <text evidence="3">The sequence shown here is derived from an EMBL/GenBank/DDBJ whole genome shotgun (WGS) entry which is preliminary data.</text>
</comment>
<protein>
    <recommendedName>
        <fullName evidence="5">Aminoglycoside phosphotransferase domain-containing protein</fullName>
    </recommendedName>
</protein>
<dbReference type="InterPro" id="IPR051678">
    <property type="entry name" value="AGP_Transferase"/>
</dbReference>
<reference evidence="3" key="1">
    <citation type="submission" date="2018-04" db="EMBL/GenBank/DDBJ databases">
        <title>Whole genome sequencing of Hypsizygus marmoreus.</title>
        <authorList>
            <person name="Choi I.-G."/>
            <person name="Min B."/>
            <person name="Kim J.-G."/>
            <person name="Kim S."/>
            <person name="Oh Y.-L."/>
            <person name="Kong W.-S."/>
            <person name="Park H."/>
            <person name="Jeong J."/>
            <person name="Song E.-S."/>
        </authorList>
    </citation>
    <scope>NUCLEOTIDE SEQUENCE [LARGE SCALE GENOMIC DNA]</scope>
    <source>
        <strain evidence="3">51987-8</strain>
    </source>
</reference>
<name>A0A369K7Z4_HYPMA</name>
<feature type="domain" description="SGNH hydrolase-type esterase" evidence="2">
    <location>
        <begin position="146"/>
        <end position="334"/>
    </location>
</feature>
<evidence type="ECO:0000259" key="1">
    <source>
        <dbReference type="Pfam" id="PF01636"/>
    </source>
</evidence>
<dbReference type="Gene3D" id="3.90.1200.10">
    <property type="match status" value="1"/>
</dbReference>
<feature type="domain" description="Aminoglycoside phosphotransferase" evidence="1">
    <location>
        <begin position="399"/>
        <end position="599"/>
    </location>
</feature>
<evidence type="ECO:0008006" key="5">
    <source>
        <dbReference type="Google" id="ProtNLM"/>
    </source>
</evidence>
<dbReference type="SUPFAM" id="SSF56112">
    <property type="entry name" value="Protein kinase-like (PK-like)"/>
    <property type="match status" value="1"/>
</dbReference>
<dbReference type="InterPro" id="IPR011009">
    <property type="entry name" value="Kinase-like_dom_sf"/>
</dbReference>
<accession>A0A369K7Z4</accession>
<dbReference type="OrthoDB" id="8300194at2759"/>
<dbReference type="PANTHER" id="PTHR21310:SF48">
    <property type="entry name" value="AMINOGLYCOSIDE PHOSPHOTRANSFERASE DOMAIN-CONTAINING PROTEIN"/>
    <property type="match status" value="1"/>
</dbReference>
<sequence length="629" mass="70448">MHISPSDSVFLRSGRWRTKPTGELISSWSGASIKFAYHGQTVVRLLTGPSTRRVDRFNGGTPTLCVSVHTLAEDTEISTRTHDVEGAQELTLFDLSSIACDTSGVVIELTLIDWASILEIQAILVEKKDMVQLPPSSSSQAINALVIGDSISCGWAEEEGVMPSGCLSAFPFVLQRKLREVGIPLSMSLVAYPAWTLVDHEDSLGMESKFFHLSPWERENAKFDSEEQASVVIFALGTNDEAQDIPPEHFAASLVAFADRLLAGKSACRDFILVEPFQDFNEAETTLPYDLDALQQTLSEHHANVKFHLLRVRKHLREEHTVDGLHLNIEGHEIVSSVLKELFHPEPSAAASPVPKVTAEVLASIESGELLYDHGYGTNKTMKIEFGGHPAILRFGTRVSPGEANIMKLLAKTGSIPVPRVIGIWESCAIADNQERTVYIVSEWIEGQTLEEAWPNLIQADKDGVVEQLRGIIASLRQLPTPDGHNQFIGAVGRLPCNDVMLRGMGPFADIDAFIEAFKTVCQPYVRGYYHLVLERLLQRWRAYRVVLTHGDLHPSNILIQRTDTGQWRIAAIIDWELAGWYPEHWEYVTLLNCVRWESDWACVAQNLLERRYDDDFVLDSKYRFLLRL</sequence>
<proteinExistence type="predicted"/>
<dbReference type="InterPro" id="IPR002575">
    <property type="entry name" value="Aminoglycoside_PTrfase"/>
</dbReference>
<evidence type="ECO:0000313" key="4">
    <source>
        <dbReference type="Proteomes" id="UP000076154"/>
    </source>
</evidence>
<dbReference type="Pfam" id="PF01636">
    <property type="entry name" value="APH"/>
    <property type="match status" value="1"/>
</dbReference>
<dbReference type="Pfam" id="PF13472">
    <property type="entry name" value="Lipase_GDSL_2"/>
    <property type="match status" value="1"/>
</dbReference>
<evidence type="ECO:0000259" key="2">
    <source>
        <dbReference type="Pfam" id="PF13472"/>
    </source>
</evidence>
<dbReference type="Proteomes" id="UP000076154">
    <property type="component" value="Unassembled WGS sequence"/>
</dbReference>
<dbReference type="CDD" id="cd00229">
    <property type="entry name" value="SGNH_hydrolase"/>
    <property type="match status" value="1"/>
</dbReference>
<dbReference type="EMBL" id="LUEZ02000013">
    <property type="protein sequence ID" value="RDB27914.1"/>
    <property type="molecule type" value="Genomic_DNA"/>
</dbReference>
<keyword evidence="4" id="KW-1185">Reference proteome</keyword>
<dbReference type="InterPro" id="IPR013830">
    <property type="entry name" value="SGNH_hydro"/>
</dbReference>
<dbReference type="STRING" id="39966.A0A369K7Z4"/>
<dbReference type="SUPFAM" id="SSF52266">
    <property type="entry name" value="SGNH hydrolase"/>
    <property type="match status" value="1"/>
</dbReference>
<organism evidence="3 4">
    <name type="scientific">Hypsizygus marmoreus</name>
    <name type="common">White beech mushroom</name>
    <name type="synonym">Agaricus marmoreus</name>
    <dbReference type="NCBI Taxonomy" id="39966"/>
    <lineage>
        <taxon>Eukaryota</taxon>
        <taxon>Fungi</taxon>
        <taxon>Dikarya</taxon>
        <taxon>Basidiomycota</taxon>
        <taxon>Agaricomycotina</taxon>
        <taxon>Agaricomycetes</taxon>
        <taxon>Agaricomycetidae</taxon>
        <taxon>Agaricales</taxon>
        <taxon>Tricholomatineae</taxon>
        <taxon>Lyophyllaceae</taxon>
        <taxon>Hypsizygus</taxon>
    </lineage>
</organism>
<gene>
    <name evidence="3" type="ORF">Hypma_002239</name>
</gene>
<dbReference type="InParanoid" id="A0A369K7Z4"/>